<dbReference type="Gene3D" id="3.30.70.330">
    <property type="match status" value="1"/>
</dbReference>
<dbReference type="Pfam" id="PF00076">
    <property type="entry name" value="RRM_1"/>
    <property type="match status" value="1"/>
</dbReference>
<dbReference type="InterPro" id="IPR012677">
    <property type="entry name" value="Nucleotide-bd_a/b_plait_sf"/>
</dbReference>
<dbReference type="SMART" id="SM00271">
    <property type="entry name" value="DnaJ"/>
    <property type="match status" value="1"/>
</dbReference>
<feature type="region of interest" description="Disordered" evidence="2">
    <location>
        <begin position="153"/>
        <end position="178"/>
    </location>
</feature>
<reference evidence="6" key="1">
    <citation type="submission" date="2025-08" db="UniProtKB">
        <authorList>
            <consortium name="RefSeq"/>
        </authorList>
    </citation>
    <scope>IDENTIFICATION</scope>
</reference>
<dbReference type="InterPro" id="IPR035979">
    <property type="entry name" value="RBD_domain_sf"/>
</dbReference>
<accession>A0A6J0PHF5</accession>
<evidence type="ECO:0000313" key="5">
    <source>
        <dbReference type="Proteomes" id="UP000504607"/>
    </source>
</evidence>
<dbReference type="InterPro" id="IPR000504">
    <property type="entry name" value="RRM_dom"/>
</dbReference>
<dbReference type="PROSITE" id="PS50076">
    <property type="entry name" value="DNAJ_2"/>
    <property type="match status" value="1"/>
</dbReference>
<evidence type="ECO:0000259" key="3">
    <source>
        <dbReference type="PROSITE" id="PS50076"/>
    </source>
</evidence>
<keyword evidence="5" id="KW-1185">Reference proteome</keyword>
<name>A0A6J0PHF5_ELAGV</name>
<dbReference type="PANTHER" id="PTHR45098">
    <property type="entry name" value="DNAJ DOMAIN CONTAINING PROTEIN, EXPRESSED"/>
    <property type="match status" value="1"/>
</dbReference>
<dbReference type="Proteomes" id="UP000504607">
    <property type="component" value="Chromosome 4"/>
</dbReference>
<evidence type="ECO:0000259" key="4">
    <source>
        <dbReference type="PROSITE" id="PS50102"/>
    </source>
</evidence>
<dbReference type="InterPro" id="IPR018253">
    <property type="entry name" value="DnaJ_domain_CS"/>
</dbReference>
<dbReference type="GO" id="GO:0003723">
    <property type="term" value="F:RNA binding"/>
    <property type="evidence" value="ECO:0007669"/>
    <property type="project" value="UniProtKB-UniRule"/>
</dbReference>
<dbReference type="SUPFAM" id="SSF46565">
    <property type="entry name" value="Chaperone J-domain"/>
    <property type="match status" value="1"/>
</dbReference>
<dbReference type="AlphaFoldDB" id="A0A6J0PHF5"/>
<evidence type="ECO:0000256" key="1">
    <source>
        <dbReference type="PROSITE-ProRule" id="PRU00176"/>
    </source>
</evidence>
<dbReference type="CDD" id="cd06257">
    <property type="entry name" value="DnaJ"/>
    <property type="match status" value="1"/>
</dbReference>
<organism evidence="5 6">
    <name type="scientific">Elaeis guineensis var. tenera</name>
    <name type="common">Oil palm</name>
    <dbReference type="NCBI Taxonomy" id="51953"/>
    <lineage>
        <taxon>Eukaryota</taxon>
        <taxon>Viridiplantae</taxon>
        <taxon>Streptophyta</taxon>
        <taxon>Embryophyta</taxon>
        <taxon>Tracheophyta</taxon>
        <taxon>Spermatophyta</taxon>
        <taxon>Magnoliopsida</taxon>
        <taxon>Liliopsida</taxon>
        <taxon>Arecaceae</taxon>
        <taxon>Arecoideae</taxon>
        <taxon>Cocoseae</taxon>
        <taxon>Elaeidinae</taxon>
        <taxon>Elaeis</taxon>
    </lineage>
</organism>
<dbReference type="Gene3D" id="1.10.287.110">
    <property type="entry name" value="DnaJ domain"/>
    <property type="match status" value="1"/>
</dbReference>
<feature type="domain" description="J" evidence="3">
    <location>
        <begin position="16"/>
        <end position="86"/>
    </location>
</feature>
<dbReference type="CDD" id="cd12429">
    <property type="entry name" value="RRM_DNAJC17"/>
    <property type="match status" value="1"/>
</dbReference>
<dbReference type="SUPFAM" id="SSF54928">
    <property type="entry name" value="RNA-binding domain, RBD"/>
    <property type="match status" value="1"/>
</dbReference>
<dbReference type="InterPro" id="IPR036869">
    <property type="entry name" value="J_dom_sf"/>
</dbReference>
<dbReference type="RefSeq" id="XP_019705821.1">
    <property type="nucleotide sequence ID" value="XM_019850262.2"/>
</dbReference>
<dbReference type="Pfam" id="PF00226">
    <property type="entry name" value="DnaJ"/>
    <property type="match status" value="1"/>
</dbReference>
<dbReference type="InterPro" id="IPR001623">
    <property type="entry name" value="DnaJ_domain"/>
</dbReference>
<gene>
    <name evidence="6" type="primary">LOC105042562</name>
</gene>
<dbReference type="InterPro" id="IPR034254">
    <property type="entry name" value="DNAJC17_RRM"/>
</dbReference>
<sequence>MAGGRGLGAVEEDEVDHYAVLSLPSGEEGALLTLKQIEKAYREQSRLRHPDKRPDDPNATADFQRLKSSFELLKDESKRREFDARLRARRDRALRDSVLSGKRRKLAADLEERERAAAAAGEGKEEVLDPAEQAKRREKEIAAELKREMEAFQARKVSEKTAPPSTSTMGKEKGEENRGTAMLDKERILKVSWERDLGDYSAVKLRELFERFGAVEDVVIRTKGSKKRGSAIVVMSSKDAAVAAIHSMSGSLSNPLLVLPLQAASNSSPARSSEPINSRLGNIVGAGFQDYEASIMKKLQKLLVRESYINTLLT</sequence>
<evidence type="ECO:0000256" key="2">
    <source>
        <dbReference type="SAM" id="MobiDB-lite"/>
    </source>
</evidence>
<dbReference type="PROSITE" id="PS50102">
    <property type="entry name" value="RRM"/>
    <property type="match status" value="1"/>
</dbReference>
<keyword evidence="1" id="KW-0694">RNA-binding</keyword>
<evidence type="ECO:0000313" key="6">
    <source>
        <dbReference type="RefSeq" id="XP_019705821.1"/>
    </source>
</evidence>
<feature type="compositionally biased region" description="Basic and acidic residues" evidence="2">
    <location>
        <begin position="42"/>
        <end position="56"/>
    </location>
</feature>
<dbReference type="PANTHER" id="PTHR45098:SF1">
    <property type="entry name" value="DNAJ DOMAIN CONTAINING PROTEIN, EXPRESSED"/>
    <property type="match status" value="1"/>
</dbReference>
<proteinExistence type="predicted"/>
<feature type="region of interest" description="Disordered" evidence="2">
    <location>
        <begin position="42"/>
        <end position="64"/>
    </location>
</feature>
<dbReference type="PROSITE" id="PS00636">
    <property type="entry name" value="DNAJ_1"/>
    <property type="match status" value="1"/>
</dbReference>
<feature type="domain" description="RRM" evidence="4">
    <location>
        <begin position="187"/>
        <end position="263"/>
    </location>
</feature>
<dbReference type="OrthoDB" id="10250354at2759"/>
<dbReference type="GO" id="GO:0005783">
    <property type="term" value="C:endoplasmic reticulum"/>
    <property type="evidence" value="ECO:0007669"/>
    <property type="project" value="UniProtKB-ARBA"/>
</dbReference>
<protein>
    <submittedName>
        <fullName evidence="6">DnaJ homolog subfamily C member 17 isoform X2</fullName>
    </submittedName>
</protein>